<keyword evidence="3" id="KW-1185">Reference proteome</keyword>
<dbReference type="SUPFAM" id="SSF51306">
    <property type="entry name" value="LexA/Signal peptidase"/>
    <property type="match status" value="1"/>
</dbReference>
<accession>A0A2P7MXE5</accession>
<proteinExistence type="predicted"/>
<dbReference type="RefSeq" id="WP_106502417.1">
    <property type="nucleotide sequence ID" value="NZ_PXXO01000005.1"/>
</dbReference>
<dbReference type="InterPro" id="IPR039418">
    <property type="entry name" value="LexA-like"/>
</dbReference>
<dbReference type="PANTHER" id="PTHR33516">
    <property type="entry name" value="LEXA REPRESSOR"/>
    <property type="match status" value="1"/>
</dbReference>
<dbReference type="Pfam" id="PF00717">
    <property type="entry name" value="Peptidase_S24"/>
    <property type="match status" value="1"/>
</dbReference>
<reference evidence="2 3" key="1">
    <citation type="journal article" date="2018" name="Environ. Microbiol.">
        <title>Ecological and genomic features of two widespread freshwater picocyanobacteria.</title>
        <authorList>
            <person name="Cabello-Yeves P.J."/>
            <person name="Picazo A."/>
            <person name="Camacho A."/>
            <person name="Callieri C."/>
            <person name="Rosselli R."/>
            <person name="Roda-Garcia J.J."/>
            <person name="Coutinho F.H."/>
            <person name="Rodriguez-Valera F."/>
        </authorList>
    </citation>
    <scope>NUCLEOTIDE SEQUENCE [LARGE SCALE GENOMIC DNA]</scope>
    <source>
        <strain evidence="2 3">Tous</strain>
    </source>
</reference>
<dbReference type="OrthoDB" id="9802364at2"/>
<dbReference type="PANTHER" id="PTHR33516:SF2">
    <property type="entry name" value="LEXA REPRESSOR-RELATED"/>
    <property type="match status" value="1"/>
</dbReference>
<dbReference type="EMBL" id="PXXO01000005">
    <property type="protein sequence ID" value="PSJ05899.1"/>
    <property type="molecule type" value="Genomic_DNA"/>
</dbReference>
<comment type="caution">
    <text evidence="2">The sequence shown here is derived from an EMBL/GenBank/DDBJ whole genome shotgun (WGS) entry which is preliminary data.</text>
</comment>
<sequence>MASDLIWLGPLQPAHHDLEPLLLPLAGETVAAGFPSPADDYIEATIDLNGALIPRPSSTFLMRVDGDAMRGEGIHHGDLLVVDRSVGPRSGSIVVAVNEGRFLLRRLEGTPPHWRLVASDATSPAIALQGGDPDLLIWGVVIHAVHHLWKPSPQARVRASAFNRSPEAFGIKP</sequence>
<name>A0A2P7MXE5_9CYAN</name>
<evidence type="ECO:0000259" key="1">
    <source>
        <dbReference type="Pfam" id="PF00717"/>
    </source>
</evidence>
<dbReference type="CDD" id="cd06529">
    <property type="entry name" value="S24_LexA-like"/>
    <property type="match status" value="1"/>
</dbReference>
<dbReference type="InterPro" id="IPR050077">
    <property type="entry name" value="LexA_repressor"/>
</dbReference>
<evidence type="ECO:0000313" key="3">
    <source>
        <dbReference type="Proteomes" id="UP000243002"/>
    </source>
</evidence>
<organism evidence="2 3">
    <name type="scientific">Cyanobium usitatum str. Tous</name>
    <dbReference type="NCBI Taxonomy" id="2116684"/>
    <lineage>
        <taxon>Bacteria</taxon>
        <taxon>Bacillati</taxon>
        <taxon>Cyanobacteriota</taxon>
        <taxon>Cyanophyceae</taxon>
        <taxon>Synechococcales</taxon>
        <taxon>Prochlorococcaceae</taxon>
        <taxon>Cyanobium</taxon>
    </lineage>
</organism>
<dbReference type="InterPro" id="IPR015927">
    <property type="entry name" value="Peptidase_S24_S26A/B/C"/>
</dbReference>
<dbReference type="AlphaFoldDB" id="A0A2P7MXE5"/>
<gene>
    <name evidence="2" type="ORF">C7K55_05425</name>
</gene>
<dbReference type="Gene3D" id="2.10.109.10">
    <property type="entry name" value="Umud Fragment, subunit A"/>
    <property type="match status" value="1"/>
</dbReference>
<protein>
    <submittedName>
        <fullName evidence="2">Peptidase S24</fullName>
    </submittedName>
</protein>
<dbReference type="NCBIfam" id="NF007621">
    <property type="entry name" value="PRK10276.1"/>
    <property type="match status" value="1"/>
</dbReference>
<evidence type="ECO:0000313" key="2">
    <source>
        <dbReference type="EMBL" id="PSJ05899.1"/>
    </source>
</evidence>
<feature type="domain" description="Peptidase S24/S26A/S26B/S26C" evidence="1">
    <location>
        <begin position="25"/>
        <end position="142"/>
    </location>
</feature>
<dbReference type="InterPro" id="IPR036286">
    <property type="entry name" value="LexA/Signal_pep-like_sf"/>
</dbReference>
<dbReference type="Proteomes" id="UP000243002">
    <property type="component" value="Unassembled WGS sequence"/>
</dbReference>